<evidence type="ECO:0008006" key="5">
    <source>
        <dbReference type="Google" id="ProtNLM"/>
    </source>
</evidence>
<dbReference type="InterPro" id="IPR000477">
    <property type="entry name" value="RT_dom"/>
</dbReference>
<comment type="caution">
    <text evidence="3">The sequence shown here is derived from an EMBL/GenBank/DDBJ whole genome shotgun (WGS) entry which is preliminary data.</text>
</comment>
<feature type="domain" description="Reverse transcriptase" evidence="1">
    <location>
        <begin position="1"/>
        <end position="228"/>
    </location>
</feature>
<dbReference type="GO" id="GO:0004523">
    <property type="term" value="F:RNA-DNA hybrid ribonuclease activity"/>
    <property type="evidence" value="ECO:0007669"/>
    <property type="project" value="InterPro"/>
</dbReference>
<dbReference type="GO" id="GO:0003676">
    <property type="term" value="F:nucleic acid binding"/>
    <property type="evidence" value="ECO:0007669"/>
    <property type="project" value="InterPro"/>
</dbReference>
<reference evidence="3" key="1">
    <citation type="journal article" date="2016" name="Insect Biochem. Mol. Biol.">
        <title>Multifaceted biological insights from a draft genome sequence of the tobacco hornworm moth, Manduca sexta.</title>
        <authorList>
            <person name="Kanost M.R."/>
            <person name="Arrese E.L."/>
            <person name="Cao X."/>
            <person name="Chen Y.R."/>
            <person name="Chellapilla S."/>
            <person name="Goldsmith M.R."/>
            <person name="Grosse-Wilde E."/>
            <person name="Heckel D.G."/>
            <person name="Herndon N."/>
            <person name="Jiang H."/>
            <person name="Papanicolaou A."/>
            <person name="Qu J."/>
            <person name="Soulages J.L."/>
            <person name="Vogel H."/>
            <person name="Walters J."/>
            <person name="Waterhouse R.M."/>
            <person name="Ahn S.J."/>
            <person name="Almeida F.C."/>
            <person name="An C."/>
            <person name="Aqrawi P."/>
            <person name="Bretschneider A."/>
            <person name="Bryant W.B."/>
            <person name="Bucks S."/>
            <person name="Chao H."/>
            <person name="Chevignon G."/>
            <person name="Christen J.M."/>
            <person name="Clarke D.F."/>
            <person name="Dittmer N.T."/>
            <person name="Ferguson L.C.F."/>
            <person name="Garavelou S."/>
            <person name="Gordon K.H.J."/>
            <person name="Gunaratna R.T."/>
            <person name="Han Y."/>
            <person name="Hauser F."/>
            <person name="He Y."/>
            <person name="Heidel-Fischer H."/>
            <person name="Hirsh A."/>
            <person name="Hu Y."/>
            <person name="Jiang H."/>
            <person name="Kalra D."/>
            <person name="Klinner C."/>
            <person name="Konig C."/>
            <person name="Kovar C."/>
            <person name="Kroll A.R."/>
            <person name="Kuwar S.S."/>
            <person name="Lee S.L."/>
            <person name="Lehman R."/>
            <person name="Li K."/>
            <person name="Li Z."/>
            <person name="Liang H."/>
            <person name="Lovelace S."/>
            <person name="Lu Z."/>
            <person name="Mansfield J.H."/>
            <person name="McCulloch K.J."/>
            <person name="Mathew T."/>
            <person name="Morton B."/>
            <person name="Muzny D.M."/>
            <person name="Neunemann D."/>
            <person name="Ongeri F."/>
            <person name="Pauchet Y."/>
            <person name="Pu L.L."/>
            <person name="Pyrousis I."/>
            <person name="Rao X.J."/>
            <person name="Redding A."/>
            <person name="Roesel C."/>
            <person name="Sanchez-Gracia A."/>
            <person name="Schaack S."/>
            <person name="Shukla A."/>
            <person name="Tetreau G."/>
            <person name="Wang Y."/>
            <person name="Xiong G.H."/>
            <person name="Traut W."/>
            <person name="Walsh T.K."/>
            <person name="Worley K.C."/>
            <person name="Wu D."/>
            <person name="Wu W."/>
            <person name="Wu Y.Q."/>
            <person name="Zhang X."/>
            <person name="Zou Z."/>
            <person name="Zucker H."/>
            <person name="Briscoe A.D."/>
            <person name="Burmester T."/>
            <person name="Clem R.J."/>
            <person name="Feyereisen R."/>
            <person name="Grimmelikhuijzen C.J.P."/>
            <person name="Hamodrakas S.J."/>
            <person name="Hansson B.S."/>
            <person name="Huguet E."/>
            <person name="Jermiin L.S."/>
            <person name="Lan Q."/>
            <person name="Lehman H.K."/>
            <person name="Lorenzen M."/>
            <person name="Merzendorfer H."/>
            <person name="Michalopoulos I."/>
            <person name="Morton D.B."/>
            <person name="Muthukrishnan S."/>
            <person name="Oakeshott J.G."/>
            <person name="Palmer W."/>
            <person name="Park Y."/>
            <person name="Passarelli A.L."/>
            <person name="Rozas J."/>
            <person name="Schwartz L.M."/>
            <person name="Smith W."/>
            <person name="Southgate A."/>
            <person name="Vilcinskas A."/>
            <person name="Vogt R."/>
            <person name="Wang P."/>
            <person name="Werren J."/>
            <person name="Yu X.Q."/>
            <person name="Zhou J.J."/>
            <person name="Brown S.J."/>
            <person name="Scherer S.E."/>
            <person name="Richards S."/>
            <person name="Blissard G.W."/>
        </authorList>
    </citation>
    <scope>NUCLEOTIDE SEQUENCE</scope>
</reference>
<organism evidence="3 4">
    <name type="scientific">Manduca sexta</name>
    <name type="common">Tobacco hawkmoth</name>
    <name type="synonym">Tobacco hornworm</name>
    <dbReference type="NCBI Taxonomy" id="7130"/>
    <lineage>
        <taxon>Eukaryota</taxon>
        <taxon>Metazoa</taxon>
        <taxon>Ecdysozoa</taxon>
        <taxon>Arthropoda</taxon>
        <taxon>Hexapoda</taxon>
        <taxon>Insecta</taxon>
        <taxon>Pterygota</taxon>
        <taxon>Neoptera</taxon>
        <taxon>Endopterygota</taxon>
        <taxon>Lepidoptera</taxon>
        <taxon>Glossata</taxon>
        <taxon>Ditrysia</taxon>
        <taxon>Bombycoidea</taxon>
        <taxon>Sphingidae</taxon>
        <taxon>Sphinginae</taxon>
        <taxon>Sphingini</taxon>
        <taxon>Manduca</taxon>
    </lineage>
</organism>
<evidence type="ECO:0000259" key="1">
    <source>
        <dbReference type="PROSITE" id="PS50878"/>
    </source>
</evidence>
<protein>
    <recommendedName>
        <fullName evidence="5">115 kDa protein in type-1 retrotransposable element R1DM</fullName>
    </recommendedName>
</protein>
<dbReference type="AlphaFoldDB" id="A0A921ZRR0"/>
<accession>A0A921ZRR0</accession>
<sequence length="683" mass="76420">MGKILEKMLVGRLKWHILPRMSHRQYGFMPQRGTEDSLYDLMSHVRTKLRQKKVLIMISLDIEGAFDSAWWPAINVRLAEERCPPNIRRLVASYLDDRMVRVRYGGAESARRTVKGCVQGSIGGPILWSLLLDPLLQGLERRGDYCQAFADDVVLVFDGDSTGEAQRQANAALAYVRDWGVRNKLKFAPHKTQAMVITNKLKYDTPILRMGGVDIGLSNEIKLLGLLIDRKLTFNGHVKQACAKAISLFKVLARSAKVQWGLGPEVIRTIYTAAVEPVILYAASAWAPASRKLGVRKQLGAIQRSFAQKMTKAYRTVSLNSALLLAGVLPLDIRMQETALLYEVRKGHSRAVVGDEEVEVPVAFVNLDHPAERMGGSFQCLVDGAELARHVGEGLSIFTDGSKIDGKVGAALSIWNGAAETSTRKLRLEPYCSVYQAELLALRKAVEEALRSGLPACGIFSDARSALDVVTRGDSLHPIAFEIKNLLKEAEKRTQKIELFWVKAHVGLEGNERADVLAKDAAQHLKTRAHYDKCPVSFVKRQIRKDSIDEWSRRYADGETASVTKLFFPDAVEAHRVVRRIALDATLTQVFTGHGGFSEYLHRFKCKESPACQCDPDVQESVPHLLLQCPIHAVERFDIESTLECKLDIDNISKIIKENVKINSLLRYCKKIVVRVNNRNKQY</sequence>
<dbReference type="PROSITE" id="PS50879">
    <property type="entry name" value="RNASE_H_1"/>
    <property type="match status" value="1"/>
</dbReference>
<reference evidence="3" key="2">
    <citation type="submission" date="2020-12" db="EMBL/GenBank/DDBJ databases">
        <authorList>
            <person name="Kanost M."/>
        </authorList>
    </citation>
    <scope>NUCLEOTIDE SEQUENCE</scope>
</reference>
<dbReference type="EMBL" id="JH668844">
    <property type="protein sequence ID" value="KAG6462430.1"/>
    <property type="molecule type" value="Genomic_DNA"/>
</dbReference>
<dbReference type="InterPro" id="IPR002156">
    <property type="entry name" value="RNaseH_domain"/>
</dbReference>
<keyword evidence="4" id="KW-1185">Reference proteome</keyword>
<evidence type="ECO:0000259" key="2">
    <source>
        <dbReference type="PROSITE" id="PS50879"/>
    </source>
</evidence>
<gene>
    <name evidence="3" type="ORF">O3G_MSEX013253</name>
</gene>
<name>A0A921ZRR0_MANSE</name>
<dbReference type="PANTHER" id="PTHR33481">
    <property type="entry name" value="REVERSE TRANSCRIPTASE"/>
    <property type="match status" value="1"/>
</dbReference>
<dbReference type="CDD" id="cd09276">
    <property type="entry name" value="Rnase_HI_RT_non_LTR"/>
    <property type="match status" value="1"/>
</dbReference>
<feature type="domain" description="RNase H type-1" evidence="2">
    <location>
        <begin position="391"/>
        <end position="523"/>
    </location>
</feature>
<proteinExistence type="predicted"/>
<evidence type="ECO:0000313" key="3">
    <source>
        <dbReference type="EMBL" id="KAG6462430.1"/>
    </source>
</evidence>
<dbReference type="Proteomes" id="UP000791440">
    <property type="component" value="Unassembled WGS sequence"/>
</dbReference>
<dbReference type="Pfam" id="PF00075">
    <property type="entry name" value="RNase_H"/>
    <property type="match status" value="1"/>
</dbReference>
<dbReference type="Pfam" id="PF00078">
    <property type="entry name" value="RVT_1"/>
    <property type="match status" value="1"/>
</dbReference>
<evidence type="ECO:0000313" key="4">
    <source>
        <dbReference type="Proteomes" id="UP000791440"/>
    </source>
</evidence>
<dbReference type="CDD" id="cd01650">
    <property type="entry name" value="RT_nLTR_like"/>
    <property type="match status" value="1"/>
</dbReference>
<dbReference type="PANTHER" id="PTHR33481:SF1">
    <property type="entry name" value="ENDONUCLEASE_EXONUCLEASE_PHOSPHATASE DOMAIN-CONTAINING PROTEIN-RELATED"/>
    <property type="match status" value="1"/>
</dbReference>
<dbReference type="PROSITE" id="PS50878">
    <property type="entry name" value="RT_POL"/>
    <property type="match status" value="1"/>
</dbReference>